<dbReference type="GO" id="GO:0008829">
    <property type="term" value="F:dCTP deaminase activity"/>
    <property type="evidence" value="ECO:0007669"/>
    <property type="project" value="InterPro"/>
</dbReference>
<dbReference type="Gene3D" id="2.70.40.10">
    <property type="match status" value="1"/>
</dbReference>
<reference evidence="3 4" key="1">
    <citation type="journal article" date="2014" name="Genome Announc.">
        <title>Draft Genome Sequence of the Sulfolobales Archaeon AZ1, Obtained through Metagenomic Analysis of a Mexican Hot Spring.</title>
        <authorList>
            <person name="Servin-Garciduenas L.E."/>
            <person name="Martinez-Romero E."/>
        </authorList>
    </citation>
    <scope>NUCLEOTIDE SEQUENCE [LARGE SCALE GENOMIC DNA]</scope>
    <source>
        <strain evidence="3">AZ1-illumnia</strain>
    </source>
</reference>
<dbReference type="CDD" id="cd07557">
    <property type="entry name" value="trimeric_dUTPase"/>
    <property type="match status" value="1"/>
</dbReference>
<evidence type="ECO:0000313" key="3">
    <source>
        <dbReference type="EMBL" id="EWG07872.1"/>
    </source>
</evidence>
<dbReference type="EMBL" id="ASRH01000002">
    <property type="protein sequence ID" value="EWG07872.1"/>
    <property type="molecule type" value="Genomic_DNA"/>
</dbReference>
<evidence type="ECO:0000256" key="1">
    <source>
        <dbReference type="ARBA" id="ARBA00022801"/>
    </source>
</evidence>
<proteinExistence type="predicted"/>
<keyword evidence="4" id="KW-1185">Reference proteome</keyword>
<dbReference type="SUPFAM" id="SSF51283">
    <property type="entry name" value="dUTPase-like"/>
    <property type="match status" value="1"/>
</dbReference>
<dbReference type="Proteomes" id="UP000054284">
    <property type="component" value="Unassembled WGS sequence"/>
</dbReference>
<gene>
    <name evidence="3" type="ORF">ASUL_02474</name>
</gene>
<dbReference type="PANTHER" id="PTHR42680">
    <property type="entry name" value="DCTP DEAMINASE"/>
    <property type="match status" value="1"/>
</dbReference>
<dbReference type="GO" id="GO:0006229">
    <property type="term" value="P:dUTP biosynthetic process"/>
    <property type="evidence" value="ECO:0007669"/>
    <property type="project" value="InterPro"/>
</dbReference>
<dbReference type="PANTHER" id="PTHR42680:SF3">
    <property type="entry name" value="DCTP DEAMINASE"/>
    <property type="match status" value="1"/>
</dbReference>
<organism evidence="3 4">
    <name type="scientific">Candidatus Aramenus sulfurataquae</name>
    <dbReference type="NCBI Taxonomy" id="1326980"/>
    <lineage>
        <taxon>Archaea</taxon>
        <taxon>Thermoproteota</taxon>
        <taxon>Thermoprotei</taxon>
        <taxon>Sulfolobales</taxon>
        <taxon>Sulfolobaceae</taxon>
        <taxon>Candidatus Aramenus</taxon>
    </lineage>
</organism>
<protein>
    <submittedName>
        <fullName evidence="3">Uncharacterized protein</fullName>
    </submittedName>
</protein>
<dbReference type="InterPro" id="IPR011962">
    <property type="entry name" value="dCTP_deaminase"/>
</dbReference>
<dbReference type="InterPro" id="IPR033704">
    <property type="entry name" value="dUTPase_trimeric"/>
</dbReference>
<dbReference type="InterPro" id="IPR036157">
    <property type="entry name" value="dUTPase-like_sf"/>
</dbReference>
<dbReference type="Pfam" id="PF22769">
    <property type="entry name" value="DCD"/>
    <property type="match status" value="1"/>
</dbReference>
<dbReference type="AlphaFoldDB" id="W7KYM4"/>
<keyword evidence="2" id="KW-0546">Nucleotide metabolism</keyword>
<evidence type="ECO:0000256" key="2">
    <source>
        <dbReference type="ARBA" id="ARBA00023080"/>
    </source>
</evidence>
<accession>W7KYM4</accession>
<comment type="caution">
    <text evidence="3">The sequence shown here is derived from an EMBL/GenBank/DDBJ whole genome shotgun (WGS) entry which is preliminary data.</text>
</comment>
<sequence>MLLSTAEQMRYQRVSVPGTLALQGGSQLFESCEEVKMPAEVAGVMTLRSTFARNGFVSPPTVVDAGYKGKITIALTPFYKAKLRKGTRVVHLVFFRLDEPTKMLYSGKHQGGKIM</sequence>
<evidence type="ECO:0000313" key="4">
    <source>
        <dbReference type="Proteomes" id="UP000054284"/>
    </source>
</evidence>
<keyword evidence="1" id="KW-0378">Hydrolase</keyword>
<name>W7KYM4_9CREN</name>